<feature type="binding site" evidence="8">
    <location>
        <position position="179"/>
    </location>
    <ligand>
        <name>Zn(2+)</name>
        <dbReference type="ChEBI" id="CHEBI:29105"/>
        <label>2</label>
    </ligand>
</feature>
<keyword evidence="2" id="KW-0031">Aminopeptidase</keyword>
<feature type="binding site" evidence="8">
    <location>
        <position position="65"/>
    </location>
    <ligand>
        <name>Zn(2+)</name>
        <dbReference type="ChEBI" id="CHEBI:29105"/>
        <label>1</label>
    </ligand>
</feature>
<evidence type="ECO:0000256" key="3">
    <source>
        <dbReference type="ARBA" id="ARBA00022670"/>
    </source>
</evidence>
<comment type="similarity">
    <text evidence="1 6">Belongs to the peptidase M42 family.</text>
</comment>
<dbReference type="PANTHER" id="PTHR32481:SF0">
    <property type="entry name" value="AMINOPEPTIDASE YPDE-RELATED"/>
    <property type="match status" value="1"/>
</dbReference>
<dbReference type="AlphaFoldDB" id="E0XRZ0"/>
<dbReference type="SUPFAM" id="SSF53187">
    <property type="entry name" value="Zn-dependent exopeptidases"/>
    <property type="match status" value="1"/>
</dbReference>
<evidence type="ECO:0000256" key="6">
    <source>
        <dbReference type="PIRNR" id="PIRNR001123"/>
    </source>
</evidence>
<reference evidence="9" key="1">
    <citation type="journal article" date="2011" name="Environ. Microbiol.">
        <title>Time-series analyses of Monterey Bay coastal microbial picoplankton using a 'genome proxy' microarray.</title>
        <authorList>
            <person name="Rich V.I."/>
            <person name="Pham V.D."/>
            <person name="Eppley J."/>
            <person name="Shi Y."/>
            <person name="DeLong E.F."/>
        </authorList>
    </citation>
    <scope>NUCLEOTIDE SEQUENCE</scope>
</reference>
<keyword evidence="4 8" id="KW-0479">Metal-binding</keyword>
<evidence type="ECO:0000313" key="9">
    <source>
        <dbReference type="EMBL" id="ADI17181.1"/>
    </source>
</evidence>
<dbReference type="GO" id="GO:0046872">
    <property type="term" value="F:metal ion binding"/>
    <property type="evidence" value="ECO:0007669"/>
    <property type="project" value="UniProtKB-UniRule"/>
</dbReference>
<protein>
    <submittedName>
        <fullName evidence="9">Cellulase m and related proteins</fullName>
    </submittedName>
</protein>
<dbReference type="GO" id="GO:0004177">
    <property type="term" value="F:aminopeptidase activity"/>
    <property type="evidence" value="ECO:0007669"/>
    <property type="project" value="UniProtKB-UniRule"/>
</dbReference>
<keyword evidence="5" id="KW-0378">Hydrolase</keyword>
<dbReference type="EMBL" id="GU474856">
    <property type="protein sequence ID" value="ADI17181.1"/>
    <property type="molecule type" value="Genomic_DNA"/>
</dbReference>
<dbReference type="InterPro" id="IPR008007">
    <property type="entry name" value="Peptidase_M42"/>
</dbReference>
<dbReference type="GO" id="GO:0006508">
    <property type="term" value="P:proteolysis"/>
    <property type="evidence" value="ECO:0007669"/>
    <property type="project" value="UniProtKB-KW"/>
</dbReference>
<keyword evidence="3" id="KW-0645">Protease</keyword>
<evidence type="ECO:0000256" key="7">
    <source>
        <dbReference type="PIRSR" id="PIRSR001123-1"/>
    </source>
</evidence>
<feature type="binding site" evidence="8">
    <location>
        <position position="234"/>
    </location>
    <ligand>
        <name>Zn(2+)</name>
        <dbReference type="ChEBI" id="CHEBI:29105"/>
        <label>1</label>
    </ligand>
</feature>
<feature type="binding site" evidence="8">
    <location>
        <position position="328"/>
    </location>
    <ligand>
        <name>Zn(2+)</name>
        <dbReference type="ChEBI" id="CHEBI:29105"/>
        <label>2</label>
    </ligand>
</feature>
<feature type="active site" description="Proton acceptor" evidence="7">
    <location>
        <position position="211"/>
    </location>
</feature>
<dbReference type="Pfam" id="PF05343">
    <property type="entry name" value="Peptidase_M42"/>
    <property type="match status" value="1"/>
</dbReference>
<evidence type="ECO:0000256" key="8">
    <source>
        <dbReference type="PIRSR" id="PIRSR001123-2"/>
    </source>
</evidence>
<dbReference type="PANTHER" id="PTHR32481">
    <property type="entry name" value="AMINOPEPTIDASE"/>
    <property type="match status" value="1"/>
</dbReference>
<evidence type="ECO:0000256" key="5">
    <source>
        <dbReference type="ARBA" id="ARBA00022801"/>
    </source>
</evidence>
<evidence type="ECO:0000256" key="4">
    <source>
        <dbReference type="ARBA" id="ARBA00022723"/>
    </source>
</evidence>
<dbReference type="Gene3D" id="3.40.630.10">
    <property type="entry name" value="Zn peptidases"/>
    <property type="match status" value="1"/>
</dbReference>
<dbReference type="SUPFAM" id="SSF101821">
    <property type="entry name" value="Aminopeptidase/glucanase lid domain"/>
    <property type="match status" value="1"/>
</dbReference>
<feature type="binding site" evidence="8">
    <location>
        <position position="212"/>
    </location>
    <ligand>
        <name>Zn(2+)</name>
        <dbReference type="ChEBI" id="CHEBI:29105"/>
        <label>2</label>
    </ligand>
</feature>
<dbReference type="InterPro" id="IPR023367">
    <property type="entry name" value="Peptidase_M42_dom2"/>
</dbReference>
<evidence type="ECO:0000256" key="2">
    <source>
        <dbReference type="ARBA" id="ARBA00022438"/>
    </source>
</evidence>
<organism evidence="9">
    <name type="scientific">uncultured Rhodobacterales bacterium HF0070_10D05</name>
    <dbReference type="NCBI Taxonomy" id="710784"/>
    <lineage>
        <taxon>Bacteria</taxon>
        <taxon>Pseudomonadati</taxon>
        <taxon>Pseudomonadota</taxon>
        <taxon>Alphaproteobacteria</taxon>
        <taxon>Rhodobacterales</taxon>
        <taxon>environmental samples</taxon>
    </lineage>
</organism>
<name>E0XRZ0_9RHOB</name>
<proteinExistence type="inferred from homology"/>
<accession>E0XRZ0</accession>
<dbReference type="PIRSF" id="PIRSF001123">
    <property type="entry name" value="PepA_GA"/>
    <property type="match status" value="1"/>
</dbReference>
<dbReference type="Gene3D" id="2.40.30.40">
    <property type="entry name" value="Peptidase M42, domain 2"/>
    <property type="match status" value="1"/>
</dbReference>
<evidence type="ECO:0000256" key="1">
    <source>
        <dbReference type="ARBA" id="ARBA00006272"/>
    </source>
</evidence>
<feature type="binding site" evidence="8">
    <location>
        <position position="179"/>
    </location>
    <ligand>
        <name>Zn(2+)</name>
        <dbReference type="ChEBI" id="CHEBI:29105"/>
        <label>1</label>
    </ligand>
</feature>
<comment type="cofactor">
    <cofactor evidence="8">
        <name>a divalent metal cation</name>
        <dbReference type="ChEBI" id="CHEBI:60240"/>
    </cofactor>
    <text evidence="8">Binds 2 divalent metal cations per subunit.</text>
</comment>
<sequence>MKARIKSDLMELMMVPGLSGHEDLIRAEIRKKLEAEDIQCASDRLGNLISTFKGDTGPSVMVFAHMDQLGFVVRKINDDGIIKVVRMGGVPERALLSQSVILYSKHKPYIDGIIYNKSHHITEPNEKYCVPKAAEISIDTGLRSKLEVEQHGIKIGSPVVYKPQSLEMKNDCITGTSIDDRAGCAVLIELARHLKKRKNGPTVHIVFSVQEEFNLRGAMSAAHQVKPDIAIQIDLMLATDTPETHDYGEMELGKGPGMSLFSFHGRGTLNGVIPHPSLVDLMEQSADLKNIKLQRSAQVGVLTDLSYIQQLGNGVASIDMGFPMRNSHSSLEICNINDLVSLEVLLETALSNITSEFSLIRS</sequence>
<dbReference type="InterPro" id="IPR051464">
    <property type="entry name" value="Peptidase_M42_aminopept"/>
</dbReference>